<dbReference type="InterPro" id="IPR029016">
    <property type="entry name" value="GAF-like_dom_sf"/>
</dbReference>
<evidence type="ECO:0000313" key="4">
    <source>
        <dbReference type="EMBL" id="AEW94341.1"/>
    </source>
</evidence>
<keyword evidence="1" id="KW-0805">Transcription regulation</keyword>
<dbReference type="SUPFAM" id="SSF55781">
    <property type="entry name" value="GAF domain-like"/>
    <property type="match status" value="1"/>
</dbReference>
<accession>G8WWD4</accession>
<dbReference type="SMART" id="SM00065">
    <property type="entry name" value="GAF"/>
    <property type="match status" value="1"/>
</dbReference>
<evidence type="ECO:0000313" key="5">
    <source>
        <dbReference type="Proteomes" id="UP000007842"/>
    </source>
</evidence>
<dbReference type="Gene3D" id="1.10.10.10">
    <property type="entry name" value="Winged helix-like DNA-binding domain superfamily/Winged helix DNA-binding domain"/>
    <property type="match status" value="1"/>
</dbReference>
<dbReference type="HOGENOM" id="CLU_074354_2_0_11"/>
<name>G8WWD4_STREN</name>
<organism evidence="4 5">
    <name type="scientific">Streptantibioticus cattleyicolor (strain ATCC 35852 / DSM 46488 / JCM 4925 / NBRC 14057 / NRRL 8057)</name>
    <name type="common">Streptomyces cattleya</name>
    <dbReference type="NCBI Taxonomy" id="1003195"/>
    <lineage>
        <taxon>Bacteria</taxon>
        <taxon>Bacillati</taxon>
        <taxon>Actinomycetota</taxon>
        <taxon>Actinomycetes</taxon>
        <taxon>Kitasatosporales</taxon>
        <taxon>Streptomycetaceae</taxon>
        <taxon>Streptantibioticus</taxon>
    </lineage>
</organism>
<dbReference type="EMBL" id="CP003219">
    <property type="protein sequence ID" value="AEW94341.1"/>
    <property type="molecule type" value="Genomic_DNA"/>
</dbReference>
<evidence type="ECO:0000256" key="1">
    <source>
        <dbReference type="ARBA" id="ARBA00023015"/>
    </source>
</evidence>
<dbReference type="InterPro" id="IPR036388">
    <property type="entry name" value="WH-like_DNA-bd_sf"/>
</dbReference>
<reference evidence="5" key="1">
    <citation type="submission" date="2011-12" db="EMBL/GenBank/DDBJ databases">
        <title>Complete genome sequence of Streptomyces cattleya strain DSM 46488.</title>
        <authorList>
            <person name="Ou H.-Y."/>
            <person name="Li P."/>
            <person name="Zhao C."/>
            <person name="O'Hagan D."/>
            <person name="Deng Z."/>
        </authorList>
    </citation>
    <scope>NUCLEOTIDE SEQUENCE [LARGE SCALE GENOMIC DNA]</scope>
    <source>
        <strain evidence="5">ATCC 35852 / DSM 46488 / JCM 4925 / NBRC 14057 / NRRL 8057</strain>
    </source>
</reference>
<proteinExistence type="predicted"/>
<dbReference type="eggNOG" id="COG3707">
    <property type="taxonomic scope" value="Bacteria"/>
</dbReference>
<dbReference type="InterPro" id="IPR005561">
    <property type="entry name" value="ANTAR"/>
</dbReference>
<dbReference type="InterPro" id="IPR012074">
    <property type="entry name" value="GAF_ANTAR"/>
</dbReference>
<dbReference type="PROSITE" id="PS50921">
    <property type="entry name" value="ANTAR"/>
    <property type="match status" value="1"/>
</dbReference>
<dbReference type="PIRSF" id="PIRSF036625">
    <property type="entry name" value="GAF_ANTAR"/>
    <property type="match status" value="1"/>
</dbReference>
<feature type="domain" description="ANTAR" evidence="3">
    <location>
        <begin position="167"/>
        <end position="228"/>
    </location>
</feature>
<dbReference type="Pfam" id="PF13185">
    <property type="entry name" value="GAF_2"/>
    <property type="match status" value="1"/>
</dbReference>
<dbReference type="AlphaFoldDB" id="G8WWD4"/>
<dbReference type="Pfam" id="PF03861">
    <property type="entry name" value="ANTAR"/>
    <property type="match status" value="1"/>
</dbReference>
<dbReference type="SMART" id="SM01012">
    <property type="entry name" value="ANTAR"/>
    <property type="match status" value="1"/>
</dbReference>
<protein>
    <recommendedName>
        <fullName evidence="3">ANTAR domain-containing protein</fullName>
    </recommendedName>
</protein>
<dbReference type="PATRIC" id="fig|1003195.29.peg.1979"/>
<dbReference type="KEGG" id="scy:SCATT_19700"/>
<dbReference type="Proteomes" id="UP000007842">
    <property type="component" value="Chromosome"/>
</dbReference>
<dbReference type="InterPro" id="IPR003018">
    <property type="entry name" value="GAF"/>
</dbReference>
<sequence>MVSSDIPDMRTGFRLAEALAGAATALHAAEGPEQTMDTAVALAREIVPGTAEAGITLIERGTRVRTGACTTEAVRAVDAAQRSGPQRPAAPYWEALWERPVVRREDTARDPATEAAAKLGLRSLLSLRLSSGYRRLSILNLYASGADAFDDRAVRIGRLLAAHVSVALDSARVQEQLTEAMHTRDVIGQATGVLMAKLDLDAREAFRRLVRASQQENVKVRDIAFRVVETIGGGNGERGSGID</sequence>
<dbReference type="STRING" id="1003195.SCATT_19700"/>
<dbReference type="Gene3D" id="3.30.450.40">
    <property type="match status" value="1"/>
</dbReference>
<gene>
    <name evidence="4" type="ordered locus">SCATT_19700</name>
</gene>
<dbReference type="GO" id="GO:0003723">
    <property type="term" value="F:RNA binding"/>
    <property type="evidence" value="ECO:0007669"/>
    <property type="project" value="InterPro"/>
</dbReference>
<evidence type="ECO:0000256" key="2">
    <source>
        <dbReference type="ARBA" id="ARBA00023163"/>
    </source>
</evidence>
<keyword evidence="2" id="KW-0804">Transcription</keyword>
<evidence type="ECO:0000259" key="3">
    <source>
        <dbReference type="PROSITE" id="PS50921"/>
    </source>
</evidence>
<keyword evidence="5" id="KW-1185">Reference proteome</keyword>